<dbReference type="GO" id="GO:0015483">
    <property type="term" value="F:long-chain fatty acid transporting porin activity"/>
    <property type="evidence" value="ECO:0007669"/>
    <property type="project" value="TreeGrafter"/>
</dbReference>
<accession>A0A5M8FEW3</accession>
<reference evidence="9 10" key="1">
    <citation type="submission" date="2019-09" db="EMBL/GenBank/DDBJ databases">
        <title>Whole-genome sequence of the purple sulfur bacterium Thiohalocapsa marina DSM 19078.</title>
        <authorList>
            <person name="Kyndt J.A."/>
            <person name="Meyer T.E."/>
        </authorList>
    </citation>
    <scope>NUCLEOTIDE SEQUENCE [LARGE SCALE GENOMIC DNA]</scope>
    <source>
        <strain evidence="9 10">DSM 19078</strain>
    </source>
</reference>
<evidence type="ECO:0000313" key="10">
    <source>
        <dbReference type="Proteomes" id="UP000322981"/>
    </source>
</evidence>
<dbReference type="AlphaFoldDB" id="A0A5M8FEW3"/>
<evidence type="ECO:0000256" key="2">
    <source>
        <dbReference type="ARBA" id="ARBA00008163"/>
    </source>
</evidence>
<keyword evidence="10" id="KW-1185">Reference proteome</keyword>
<feature type="signal peptide" evidence="8">
    <location>
        <begin position="1"/>
        <end position="23"/>
    </location>
</feature>
<dbReference type="OrthoDB" id="19849at2"/>
<sequence length="487" mass="51281">MRVKSLAAAVAIASAAVVPVAQATNGYMSHSYSPATKGMAGAGAAALPQDSLSLIGNPAGLTRVGRRADIGVSWFSPQREYDGLTPDPVRGALAPIGSGADGTGTVESENTDFLIPGLGYTHPIDDRSAVGVALFGNGGMNTDYRARDTMIYPGVGHLGTFGGNNPQYNPPQIPGTSAQGAGNAGVNLEQLGLSIGYARDLSDTLSLGASFLVAYQTIEVKGVGAFQGFTQTFTQSMLANGGMAAVSPTDLSDNGKSSSWGFGFQVGGIWDVHPRLSLGASYRTKMYMEKFDEYSDLLAEGGDFDIPAVGNIGAAFRATDQLTFALDVQHIWYGDVDAIANENDLAQKCDLNAAFGMPSAPGSIYDSRYCLGGSRGAGFGWDDMTILKLGVQYEVNDKLTLRAGYSYGDNPIDGSQVAFNTLAPAVIEEHWTIGASYALRDNYEIGFWGMYAPENSVSGPGAFTGDQAPEIRMHQYEVGVSFAWLFD</sequence>
<dbReference type="SUPFAM" id="SSF56935">
    <property type="entry name" value="Porins"/>
    <property type="match status" value="1"/>
</dbReference>
<keyword evidence="3" id="KW-1134">Transmembrane beta strand</keyword>
<evidence type="ECO:0000256" key="6">
    <source>
        <dbReference type="ARBA" id="ARBA00023136"/>
    </source>
</evidence>
<keyword evidence="4" id="KW-0812">Transmembrane</keyword>
<dbReference type="PANTHER" id="PTHR35093">
    <property type="entry name" value="OUTER MEMBRANE PROTEIN NMB0088-RELATED"/>
    <property type="match status" value="1"/>
</dbReference>
<dbReference type="GO" id="GO:0009279">
    <property type="term" value="C:cell outer membrane"/>
    <property type="evidence" value="ECO:0007669"/>
    <property type="project" value="UniProtKB-SubCell"/>
</dbReference>
<evidence type="ECO:0000256" key="4">
    <source>
        <dbReference type="ARBA" id="ARBA00022692"/>
    </source>
</evidence>
<comment type="subcellular location">
    <subcellularLocation>
        <location evidence="1">Cell outer membrane</location>
        <topology evidence="1">Multi-pass membrane protein</topology>
    </subcellularLocation>
</comment>
<comment type="similarity">
    <text evidence="2">Belongs to the OmpP1/FadL family.</text>
</comment>
<keyword evidence="5 8" id="KW-0732">Signal</keyword>
<dbReference type="InterPro" id="IPR005017">
    <property type="entry name" value="OMPP1/FadL/TodX"/>
</dbReference>
<proteinExistence type="inferred from homology"/>
<keyword evidence="7" id="KW-0998">Cell outer membrane</keyword>
<protein>
    <submittedName>
        <fullName evidence="9">Long-chain fatty acid transport protein</fullName>
    </submittedName>
</protein>
<evidence type="ECO:0000256" key="3">
    <source>
        <dbReference type="ARBA" id="ARBA00022452"/>
    </source>
</evidence>
<dbReference type="EMBL" id="VWXX01000035">
    <property type="protein sequence ID" value="KAA6183227.1"/>
    <property type="molecule type" value="Genomic_DNA"/>
</dbReference>
<feature type="chain" id="PRO_5024405180" evidence="8">
    <location>
        <begin position="24"/>
        <end position="487"/>
    </location>
</feature>
<dbReference type="Pfam" id="PF03349">
    <property type="entry name" value="Toluene_X"/>
    <property type="match status" value="2"/>
</dbReference>
<gene>
    <name evidence="9" type="ORF">F2Q65_16140</name>
</gene>
<keyword evidence="6" id="KW-0472">Membrane</keyword>
<dbReference type="RefSeq" id="WP_150094441.1">
    <property type="nucleotide sequence ID" value="NZ_VWXX01000035.1"/>
</dbReference>
<evidence type="ECO:0000256" key="8">
    <source>
        <dbReference type="SAM" id="SignalP"/>
    </source>
</evidence>
<dbReference type="Gene3D" id="2.40.160.60">
    <property type="entry name" value="Outer membrane protein transport protein (OMPP1/FadL/TodX)"/>
    <property type="match status" value="1"/>
</dbReference>
<evidence type="ECO:0000256" key="7">
    <source>
        <dbReference type="ARBA" id="ARBA00023237"/>
    </source>
</evidence>
<comment type="caution">
    <text evidence="9">The sequence shown here is derived from an EMBL/GenBank/DDBJ whole genome shotgun (WGS) entry which is preliminary data.</text>
</comment>
<dbReference type="PANTHER" id="PTHR35093:SF8">
    <property type="entry name" value="OUTER MEMBRANE PROTEIN NMB0088-RELATED"/>
    <property type="match status" value="1"/>
</dbReference>
<organism evidence="9 10">
    <name type="scientific">Thiohalocapsa marina</name>
    <dbReference type="NCBI Taxonomy" id="424902"/>
    <lineage>
        <taxon>Bacteria</taxon>
        <taxon>Pseudomonadati</taxon>
        <taxon>Pseudomonadota</taxon>
        <taxon>Gammaproteobacteria</taxon>
        <taxon>Chromatiales</taxon>
        <taxon>Chromatiaceae</taxon>
        <taxon>Thiohalocapsa</taxon>
    </lineage>
</organism>
<evidence type="ECO:0000313" key="9">
    <source>
        <dbReference type="EMBL" id="KAA6183227.1"/>
    </source>
</evidence>
<dbReference type="Proteomes" id="UP000322981">
    <property type="component" value="Unassembled WGS sequence"/>
</dbReference>
<evidence type="ECO:0000256" key="5">
    <source>
        <dbReference type="ARBA" id="ARBA00022729"/>
    </source>
</evidence>
<name>A0A5M8FEW3_9GAMM</name>
<evidence type="ECO:0000256" key="1">
    <source>
        <dbReference type="ARBA" id="ARBA00004571"/>
    </source>
</evidence>